<accession>A0A161XU77</accession>
<dbReference type="EMBL" id="AUYB01000121">
    <property type="protein sequence ID" value="KZN33797.1"/>
    <property type="molecule type" value="Genomic_DNA"/>
</dbReference>
<name>A0A161XU77_9GAMM</name>
<reference evidence="1 2" key="1">
    <citation type="submission" date="2013-07" db="EMBL/GenBank/DDBJ databases">
        <title>Comparative Genomic and Metabolomic Analysis of Twelve Strains of Pseudoalteromonas luteoviolacea.</title>
        <authorList>
            <person name="Vynne N.G."/>
            <person name="Mansson M."/>
            <person name="Gram L."/>
        </authorList>
    </citation>
    <scope>NUCLEOTIDE SEQUENCE [LARGE SCALE GENOMIC DNA]</scope>
    <source>
        <strain evidence="1 2">DSM 6061</strain>
    </source>
</reference>
<sequence>MTYAGQGALSPSSKLDELLDESHENYLVINKASTDARKALIKNHQYISQAYIEFDIRRIKTLKKQDSIAFYVPQLQRSFIVSVNEVRNEKLGNLLVLGHLLDDHQKRTVLELKLSGLSVSGRFKTLSGEYLFRSHAQYGWIASEYEGHRRYLKYPESEQPLDTIARK</sequence>
<evidence type="ECO:0000313" key="2">
    <source>
        <dbReference type="Proteomes" id="UP000076643"/>
    </source>
</evidence>
<comment type="caution">
    <text evidence="1">The sequence shown here is derived from an EMBL/GenBank/DDBJ whole genome shotgun (WGS) entry which is preliminary data.</text>
</comment>
<keyword evidence="2" id="KW-1185">Reference proteome</keyword>
<protein>
    <submittedName>
        <fullName evidence="1">Uncharacterized protein</fullName>
    </submittedName>
</protein>
<gene>
    <name evidence="1" type="ORF">N475_19700</name>
</gene>
<dbReference type="AlphaFoldDB" id="A0A161XU77"/>
<organism evidence="1 2">
    <name type="scientific">Pseudoalteromonas luteoviolacea DSM 6061</name>
    <dbReference type="NCBI Taxonomy" id="1365250"/>
    <lineage>
        <taxon>Bacteria</taxon>
        <taxon>Pseudomonadati</taxon>
        <taxon>Pseudomonadota</taxon>
        <taxon>Gammaproteobacteria</taxon>
        <taxon>Alteromonadales</taxon>
        <taxon>Pseudoalteromonadaceae</taxon>
        <taxon>Pseudoalteromonas</taxon>
    </lineage>
</organism>
<evidence type="ECO:0000313" key="1">
    <source>
        <dbReference type="EMBL" id="KZN33797.1"/>
    </source>
</evidence>
<dbReference type="Proteomes" id="UP000076643">
    <property type="component" value="Unassembled WGS sequence"/>
</dbReference>
<dbReference type="PATRIC" id="fig|1365250.3.peg.3642"/>
<proteinExistence type="predicted"/>